<dbReference type="PANTHER" id="PTHR35526">
    <property type="entry name" value="ANTI-SIGMA-F FACTOR RSBW-RELATED"/>
    <property type="match status" value="1"/>
</dbReference>
<organism evidence="3 4">
    <name type="scientific">Streptomyces oceani</name>
    <dbReference type="NCBI Taxonomy" id="1075402"/>
    <lineage>
        <taxon>Bacteria</taxon>
        <taxon>Bacillati</taxon>
        <taxon>Actinomycetota</taxon>
        <taxon>Actinomycetes</taxon>
        <taxon>Kitasatosporales</taxon>
        <taxon>Streptomycetaceae</taxon>
        <taxon>Streptomyces</taxon>
    </lineage>
</organism>
<feature type="domain" description="Histidine kinase/HSP90-like ATPase" evidence="2">
    <location>
        <begin position="21"/>
        <end position="117"/>
    </location>
</feature>
<keyword evidence="1" id="KW-0418">Kinase</keyword>
<dbReference type="Pfam" id="PF13581">
    <property type="entry name" value="HATPase_c_2"/>
    <property type="match status" value="1"/>
</dbReference>
<dbReference type="STRING" id="1075402.AN216_26185"/>
<comment type="caution">
    <text evidence="3">The sequence shown here is derived from an EMBL/GenBank/DDBJ whole genome shotgun (WGS) entry which is preliminary data.</text>
</comment>
<proteinExistence type="predicted"/>
<dbReference type="SUPFAM" id="SSF55874">
    <property type="entry name" value="ATPase domain of HSP90 chaperone/DNA topoisomerase II/histidine kinase"/>
    <property type="match status" value="1"/>
</dbReference>
<dbReference type="RefSeq" id="WP_070199193.1">
    <property type="nucleotide sequence ID" value="NZ_LJGU01000165.1"/>
</dbReference>
<dbReference type="CDD" id="cd16936">
    <property type="entry name" value="HATPase_RsbW-like"/>
    <property type="match status" value="1"/>
</dbReference>
<evidence type="ECO:0000256" key="1">
    <source>
        <dbReference type="ARBA" id="ARBA00022527"/>
    </source>
</evidence>
<evidence type="ECO:0000313" key="4">
    <source>
        <dbReference type="Proteomes" id="UP000176101"/>
    </source>
</evidence>
<dbReference type="OrthoDB" id="4243476at2"/>
<dbReference type="EMBL" id="LJGU01000165">
    <property type="protein sequence ID" value="OEU86475.1"/>
    <property type="molecule type" value="Genomic_DNA"/>
</dbReference>
<evidence type="ECO:0000259" key="2">
    <source>
        <dbReference type="Pfam" id="PF13581"/>
    </source>
</evidence>
<dbReference type="PANTHER" id="PTHR35526:SF3">
    <property type="entry name" value="ANTI-SIGMA-F FACTOR RSBW"/>
    <property type="match status" value="1"/>
</dbReference>
<gene>
    <name evidence="3" type="ORF">AN216_26185</name>
</gene>
<name>A0A1E7JJ17_9ACTN</name>
<dbReference type="InterPro" id="IPR050267">
    <property type="entry name" value="Anti-sigma-factor_SerPK"/>
</dbReference>
<protein>
    <recommendedName>
        <fullName evidence="2">Histidine kinase/HSP90-like ATPase domain-containing protein</fullName>
    </recommendedName>
</protein>
<reference evidence="3 4" key="1">
    <citation type="journal article" date="2016" name="Front. Microbiol.">
        <title>Comparative Genomics Analysis of Streptomyces Species Reveals Their Adaptation to the Marine Environment and Their Diversity at the Genomic Level.</title>
        <authorList>
            <person name="Tian X."/>
            <person name="Zhang Z."/>
            <person name="Yang T."/>
            <person name="Chen M."/>
            <person name="Li J."/>
            <person name="Chen F."/>
            <person name="Yang J."/>
            <person name="Li W."/>
            <person name="Zhang B."/>
            <person name="Zhang Z."/>
            <person name="Wu J."/>
            <person name="Zhang C."/>
            <person name="Long L."/>
            <person name="Xiao J."/>
        </authorList>
    </citation>
    <scope>NUCLEOTIDE SEQUENCE [LARGE SCALE GENOMIC DNA]</scope>
    <source>
        <strain evidence="3 4">SCSIO 02100</strain>
    </source>
</reference>
<evidence type="ECO:0000313" key="3">
    <source>
        <dbReference type="EMBL" id="OEU86475.1"/>
    </source>
</evidence>
<dbReference type="InterPro" id="IPR036890">
    <property type="entry name" value="HATPase_C_sf"/>
</dbReference>
<keyword evidence="1" id="KW-0723">Serine/threonine-protein kinase</keyword>
<dbReference type="GO" id="GO:0004674">
    <property type="term" value="F:protein serine/threonine kinase activity"/>
    <property type="evidence" value="ECO:0007669"/>
    <property type="project" value="UniProtKB-KW"/>
</dbReference>
<dbReference type="Gene3D" id="3.30.565.10">
    <property type="entry name" value="Histidine kinase-like ATPase, C-terminal domain"/>
    <property type="match status" value="1"/>
</dbReference>
<keyword evidence="4" id="KW-1185">Reference proteome</keyword>
<dbReference type="InterPro" id="IPR003594">
    <property type="entry name" value="HATPase_dom"/>
</dbReference>
<dbReference type="AlphaFoldDB" id="A0A1E7JJ17"/>
<keyword evidence="1" id="KW-0808">Transferase</keyword>
<dbReference type="Proteomes" id="UP000176101">
    <property type="component" value="Unassembled WGS sequence"/>
</dbReference>
<accession>A0A1E7JJ17</accession>
<sequence>MHTETDPNTPAPHWAYTLHVPHDARAVGIARSTLHAVLLRNGLPQLLDTAVLLASELLTNAYLHSAGPASLRLRWAERTLRLGVWDTDPHPPVPTGPLETEQPHGRGLLLVRVCADTWGWFPLGDERSGLRGKYVWCELTQPTDPDRWDIAA</sequence>